<feature type="compositionally biased region" description="Acidic residues" evidence="1">
    <location>
        <begin position="193"/>
        <end position="202"/>
    </location>
</feature>
<name>A0ABY5C4H7_9LACO</name>
<evidence type="ECO:0000313" key="2">
    <source>
        <dbReference type="EMBL" id="USS93680.1"/>
    </source>
</evidence>
<organism evidence="2 3">
    <name type="scientific">Fructilactobacillus ixorae</name>
    <dbReference type="NCBI Taxonomy" id="1750535"/>
    <lineage>
        <taxon>Bacteria</taxon>
        <taxon>Bacillati</taxon>
        <taxon>Bacillota</taxon>
        <taxon>Bacilli</taxon>
        <taxon>Lactobacillales</taxon>
        <taxon>Lactobacillaceae</taxon>
        <taxon>Fructilactobacillus</taxon>
    </lineage>
</organism>
<dbReference type="RefSeq" id="WP_252780555.1">
    <property type="nucleotide sequence ID" value="NZ_CP097478.1"/>
</dbReference>
<accession>A0ABY5C4H7</accession>
<sequence>MGLTIGGSYLAARQGQKQAKKVPVTSKKVQKGTKTGSNKQVTAPTGKQTTAETGFLRQPWTKQSALAFLQRVNDSSQDGNRTVGEDLVNYQVAPASVQNFPGNSIFVFGNNKSGAGDGGVLLTKNVSQGTVTLIFGTGAGSTPVEKVIVDPTNYQILATSEINTNQDMWTYFGVKNSVAKDDEQADNSASEANADDQSDTSADEQNHDDQPDDSSVDQDQTDHDGDTSNSDSKQSKPSDTFQSAKNNEAHDD</sequence>
<feature type="compositionally biased region" description="Polar residues" evidence="1">
    <location>
        <begin position="227"/>
        <end position="246"/>
    </location>
</feature>
<feature type="region of interest" description="Disordered" evidence="1">
    <location>
        <begin position="16"/>
        <end position="53"/>
    </location>
</feature>
<dbReference type="Proteomes" id="UP001057532">
    <property type="component" value="Chromosome"/>
</dbReference>
<evidence type="ECO:0000313" key="3">
    <source>
        <dbReference type="Proteomes" id="UP001057532"/>
    </source>
</evidence>
<evidence type="ECO:0000256" key="1">
    <source>
        <dbReference type="SAM" id="MobiDB-lite"/>
    </source>
</evidence>
<evidence type="ECO:0008006" key="4">
    <source>
        <dbReference type="Google" id="ProtNLM"/>
    </source>
</evidence>
<gene>
    <name evidence="2" type="ORF">M8332_02180</name>
</gene>
<feature type="region of interest" description="Disordered" evidence="1">
    <location>
        <begin position="181"/>
        <end position="252"/>
    </location>
</feature>
<keyword evidence="3" id="KW-1185">Reference proteome</keyword>
<proteinExistence type="predicted"/>
<reference evidence="2" key="1">
    <citation type="submission" date="2022-05" db="EMBL/GenBank/DDBJ databases">
        <authorList>
            <person name="Oliphant S.A."/>
            <person name="Watson-Haigh N.S."/>
            <person name="Sumby K.M."/>
            <person name="Gardner J.M."/>
            <person name="Jiranek V."/>
        </authorList>
    </citation>
    <scope>NUCLEOTIDE SEQUENCE</scope>
    <source>
        <strain evidence="2">Ru20-1</strain>
    </source>
</reference>
<dbReference type="EMBL" id="CP097478">
    <property type="protein sequence ID" value="USS93680.1"/>
    <property type="molecule type" value="Genomic_DNA"/>
</dbReference>
<feature type="compositionally biased region" description="Polar residues" evidence="1">
    <location>
        <begin position="32"/>
        <end position="52"/>
    </location>
</feature>
<protein>
    <recommendedName>
        <fullName evidence="4">DUF4767 domain-containing protein</fullName>
    </recommendedName>
</protein>